<dbReference type="PANTHER" id="PTHR23063">
    <property type="entry name" value="PHOSPHOLIPID ACYLTRANSFERASE"/>
    <property type="match status" value="1"/>
</dbReference>
<dbReference type="GO" id="GO:0071618">
    <property type="term" value="F:lysophosphatidylethanolamine acyltransferase activity"/>
    <property type="evidence" value="ECO:0007669"/>
    <property type="project" value="TreeGrafter"/>
</dbReference>
<dbReference type="GO" id="GO:0005783">
    <property type="term" value="C:endoplasmic reticulum"/>
    <property type="evidence" value="ECO:0007669"/>
    <property type="project" value="TreeGrafter"/>
</dbReference>
<evidence type="ECO:0000313" key="10">
    <source>
        <dbReference type="EnsemblPlants" id="EMT26944"/>
    </source>
</evidence>
<accession>M8BY84</accession>
<dbReference type="Pfam" id="PF01553">
    <property type="entry name" value="Acyltransferase"/>
    <property type="match status" value="1"/>
</dbReference>
<comment type="similarity">
    <text evidence="2">Belongs to the 1-acyl-sn-glycerol-3-phosphate acyltransferase family.</text>
</comment>
<evidence type="ECO:0000256" key="8">
    <source>
        <dbReference type="ARBA" id="ARBA00023315"/>
    </source>
</evidence>
<keyword evidence="4" id="KW-0812">Transmembrane</keyword>
<evidence type="ECO:0000256" key="1">
    <source>
        <dbReference type="ARBA" id="ARBA00004370"/>
    </source>
</evidence>
<keyword evidence="8" id="KW-0012">Acyltransferase</keyword>
<comment type="subcellular location">
    <subcellularLocation>
        <location evidence="1">Membrane</location>
    </subcellularLocation>
</comment>
<evidence type="ECO:0000256" key="7">
    <source>
        <dbReference type="ARBA" id="ARBA00023136"/>
    </source>
</evidence>
<sequence>MPSISHVGMRTVLYLQSRAHINWLPVLVSLCDVPKDHYEELERPGAIVSNHVSYVDILYHMSASSPSFVAKNSVSKLPLIGLISKCLGCIFVQRESKCSDSKGVSGAVTERLHEVSQDENSPMILLFPG</sequence>
<evidence type="ECO:0000256" key="3">
    <source>
        <dbReference type="ARBA" id="ARBA00022679"/>
    </source>
</evidence>
<evidence type="ECO:0000259" key="9">
    <source>
        <dbReference type="Pfam" id="PF01553"/>
    </source>
</evidence>
<keyword evidence="6" id="KW-0443">Lipid metabolism</keyword>
<dbReference type="PANTHER" id="PTHR23063:SF39">
    <property type="entry name" value="LYSOPHOSPHOLIPID ACYLTRANSFERASE LPEAT1"/>
    <property type="match status" value="1"/>
</dbReference>
<dbReference type="SUPFAM" id="SSF69593">
    <property type="entry name" value="Glycerol-3-phosphate (1)-acyltransferase"/>
    <property type="match status" value="1"/>
</dbReference>
<evidence type="ECO:0000256" key="2">
    <source>
        <dbReference type="ARBA" id="ARBA00008655"/>
    </source>
</evidence>
<name>M8BY84_AEGTA</name>
<proteinExistence type="inferred from homology"/>
<protein>
    <recommendedName>
        <fullName evidence="9">Phospholipid/glycerol acyltransferase domain-containing protein</fullName>
    </recommendedName>
</protein>
<feature type="domain" description="Phospholipid/glycerol acyltransferase" evidence="9">
    <location>
        <begin position="42"/>
        <end position="128"/>
    </location>
</feature>
<evidence type="ECO:0000256" key="6">
    <source>
        <dbReference type="ARBA" id="ARBA00023098"/>
    </source>
</evidence>
<dbReference type="AlphaFoldDB" id="M8BY84"/>
<keyword evidence="5" id="KW-1133">Transmembrane helix</keyword>
<reference evidence="10" key="1">
    <citation type="submission" date="2015-06" db="UniProtKB">
        <authorList>
            <consortium name="EnsemblPlants"/>
        </authorList>
    </citation>
    <scope>IDENTIFICATION</scope>
</reference>
<evidence type="ECO:0000256" key="4">
    <source>
        <dbReference type="ARBA" id="ARBA00022692"/>
    </source>
</evidence>
<keyword evidence="3" id="KW-0808">Transferase</keyword>
<keyword evidence="7" id="KW-0472">Membrane</keyword>
<organism evidence="10">
    <name type="scientific">Aegilops tauschii</name>
    <name type="common">Tausch's goatgrass</name>
    <name type="synonym">Aegilops squarrosa</name>
    <dbReference type="NCBI Taxonomy" id="37682"/>
    <lineage>
        <taxon>Eukaryota</taxon>
        <taxon>Viridiplantae</taxon>
        <taxon>Streptophyta</taxon>
        <taxon>Embryophyta</taxon>
        <taxon>Tracheophyta</taxon>
        <taxon>Spermatophyta</taxon>
        <taxon>Magnoliopsida</taxon>
        <taxon>Liliopsida</taxon>
        <taxon>Poales</taxon>
        <taxon>Poaceae</taxon>
        <taxon>BOP clade</taxon>
        <taxon>Pooideae</taxon>
        <taxon>Triticodae</taxon>
        <taxon>Triticeae</taxon>
        <taxon>Triticinae</taxon>
        <taxon>Aegilops</taxon>
    </lineage>
</organism>
<dbReference type="GO" id="GO:0006644">
    <property type="term" value="P:phospholipid metabolic process"/>
    <property type="evidence" value="ECO:0007669"/>
    <property type="project" value="TreeGrafter"/>
</dbReference>
<evidence type="ECO:0000256" key="5">
    <source>
        <dbReference type="ARBA" id="ARBA00022989"/>
    </source>
</evidence>
<dbReference type="EnsemblPlants" id="EMT26944">
    <property type="protein sequence ID" value="EMT26944"/>
    <property type="gene ID" value="F775_08410"/>
</dbReference>
<dbReference type="GO" id="GO:0016020">
    <property type="term" value="C:membrane"/>
    <property type="evidence" value="ECO:0007669"/>
    <property type="project" value="UniProtKB-SubCell"/>
</dbReference>
<dbReference type="InterPro" id="IPR002123">
    <property type="entry name" value="Plipid/glycerol_acylTrfase"/>
</dbReference>